<feature type="compositionally biased region" description="Basic and acidic residues" evidence="1">
    <location>
        <begin position="148"/>
        <end position="159"/>
    </location>
</feature>
<feature type="region of interest" description="Disordered" evidence="1">
    <location>
        <begin position="148"/>
        <end position="170"/>
    </location>
</feature>
<feature type="transmembrane region" description="Helical" evidence="2">
    <location>
        <begin position="260"/>
        <end position="279"/>
    </location>
</feature>
<keyword evidence="2" id="KW-1133">Transmembrane helix</keyword>
<proteinExistence type="predicted"/>
<evidence type="ECO:0000256" key="1">
    <source>
        <dbReference type="SAM" id="MobiDB-lite"/>
    </source>
</evidence>
<dbReference type="EMBL" id="WIGO01000196">
    <property type="protein sequence ID" value="KAF6824256.1"/>
    <property type="molecule type" value="Genomic_DNA"/>
</dbReference>
<name>A0A8H6K4E0_9PEZI</name>
<sequence length="289" mass="32300">MSFVARDPEESSRPLGAEVNERTKVRNPAPTVYAAASHGRTSRYTPYRRSHRPGLPGSRCLHDMTWRPAGATDLEAPVLPRGYEMDKQAAKIPRQGPSQAKGANRGEPRAFANLPLAGSLGVRARTHLWIPLFVVVVATLIRLQVQREGRRPQRWERKPARPPPPKSDFRLLGTKQTVQTDFAPARRRLDIAFGNHTLDSTAANIDLRCTSSPFGCASQGSLRWVFVWAFHRQLACFFRLAMCAILFISQDSEVSSGPLYLVSVAGVEIAAGFYFFLCWRCAFPFHRAI</sequence>
<reference evidence="3" key="1">
    <citation type="journal article" date="2020" name="Phytopathology">
        <title>Genome Sequence Resources of Colletotrichum truncatum, C. plurivorum, C. musicola, and C. sojae: Four Species Pathogenic to Soybean (Glycine max).</title>
        <authorList>
            <person name="Rogerio F."/>
            <person name="Boufleur T.R."/>
            <person name="Ciampi-Guillardi M."/>
            <person name="Sukno S.A."/>
            <person name="Thon M.R."/>
            <person name="Massola Junior N.S."/>
            <person name="Baroncelli R."/>
        </authorList>
    </citation>
    <scope>NUCLEOTIDE SEQUENCE</scope>
    <source>
        <strain evidence="3">LFN00145</strain>
    </source>
</reference>
<organism evidence="3 4">
    <name type="scientific">Colletotrichum plurivorum</name>
    <dbReference type="NCBI Taxonomy" id="2175906"/>
    <lineage>
        <taxon>Eukaryota</taxon>
        <taxon>Fungi</taxon>
        <taxon>Dikarya</taxon>
        <taxon>Ascomycota</taxon>
        <taxon>Pezizomycotina</taxon>
        <taxon>Sordariomycetes</taxon>
        <taxon>Hypocreomycetidae</taxon>
        <taxon>Glomerellales</taxon>
        <taxon>Glomerellaceae</taxon>
        <taxon>Colletotrichum</taxon>
        <taxon>Colletotrichum orchidearum species complex</taxon>
    </lineage>
</organism>
<feature type="region of interest" description="Disordered" evidence="1">
    <location>
        <begin position="37"/>
        <end position="56"/>
    </location>
</feature>
<evidence type="ECO:0000313" key="4">
    <source>
        <dbReference type="Proteomes" id="UP000654918"/>
    </source>
</evidence>
<protein>
    <recommendedName>
        <fullName evidence="5">Transmembrane protein</fullName>
    </recommendedName>
</protein>
<evidence type="ECO:0000313" key="3">
    <source>
        <dbReference type="EMBL" id="KAF6824256.1"/>
    </source>
</evidence>
<dbReference type="Proteomes" id="UP000654918">
    <property type="component" value="Unassembled WGS sequence"/>
</dbReference>
<keyword evidence="2" id="KW-0812">Transmembrane</keyword>
<evidence type="ECO:0008006" key="5">
    <source>
        <dbReference type="Google" id="ProtNLM"/>
    </source>
</evidence>
<feature type="transmembrane region" description="Helical" evidence="2">
    <location>
        <begin position="128"/>
        <end position="145"/>
    </location>
</feature>
<feature type="transmembrane region" description="Helical" evidence="2">
    <location>
        <begin position="225"/>
        <end position="248"/>
    </location>
</feature>
<evidence type="ECO:0000256" key="2">
    <source>
        <dbReference type="SAM" id="Phobius"/>
    </source>
</evidence>
<accession>A0A8H6K4E0</accession>
<gene>
    <name evidence="3" type="ORF">CPLU01_10941</name>
</gene>
<dbReference type="AlphaFoldDB" id="A0A8H6K4E0"/>
<keyword evidence="2" id="KW-0472">Membrane</keyword>
<feature type="region of interest" description="Disordered" evidence="1">
    <location>
        <begin position="1"/>
        <end position="21"/>
    </location>
</feature>
<keyword evidence="4" id="KW-1185">Reference proteome</keyword>
<feature type="compositionally biased region" description="Basic and acidic residues" evidence="1">
    <location>
        <begin position="1"/>
        <end position="12"/>
    </location>
</feature>
<comment type="caution">
    <text evidence="3">The sequence shown here is derived from an EMBL/GenBank/DDBJ whole genome shotgun (WGS) entry which is preliminary data.</text>
</comment>